<dbReference type="AlphaFoldDB" id="T1L0Z0"/>
<evidence type="ECO:0000256" key="1">
    <source>
        <dbReference type="SAM" id="Phobius"/>
    </source>
</evidence>
<evidence type="ECO:0008006" key="4">
    <source>
        <dbReference type="Google" id="ProtNLM"/>
    </source>
</evidence>
<dbReference type="HOGENOM" id="CLU_700820_0_0_1"/>
<feature type="transmembrane region" description="Helical" evidence="1">
    <location>
        <begin position="281"/>
        <end position="305"/>
    </location>
</feature>
<reference evidence="3" key="1">
    <citation type="submission" date="2011-08" db="EMBL/GenBank/DDBJ databases">
        <authorList>
            <person name="Rombauts S."/>
        </authorList>
    </citation>
    <scope>NUCLEOTIDE SEQUENCE</scope>
    <source>
        <strain evidence="3">London</strain>
    </source>
</reference>
<name>T1L0Z0_TETUR</name>
<evidence type="ECO:0000313" key="3">
    <source>
        <dbReference type="Proteomes" id="UP000015104"/>
    </source>
</evidence>
<organism evidence="2 3">
    <name type="scientific">Tetranychus urticae</name>
    <name type="common">Two-spotted spider mite</name>
    <dbReference type="NCBI Taxonomy" id="32264"/>
    <lineage>
        <taxon>Eukaryota</taxon>
        <taxon>Metazoa</taxon>
        <taxon>Ecdysozoa</taxon>
        <taxon>Arthropoda</taxon>
        <taxon>Chelicerata</taxon>
        <taxon>Arachnida</taxon>
        <taxon>Acari</taxon>
        <taxon>Acariformes</taxon>
        <taxon>Trombidiformes</taxon>
        <taxon>Prostigmata</taxon>
        <taxon>Eleutherengona</taxon>
        <taxon>Raphignathae</taxon>
        <taxon>Tetranychoidea</taxon>
        <taxon>Tetranychidae</taxon>
        <taxon>Tetranychus</taxon>
    </lineage>
</organism>
<feature type="transmembrane region" description="Helical" evidence="1">
    <location>
        <begin position="178"/>
        <end position="199"/>
    </location>
</feature>
<proteinExistence type="predicted"/>
<accession>T1L0Z0</accession>
<protein>
    <recommendedName>
        <fullName evidence="4">Gustatory receptor</fullName>
    </recommendedName>
</protein>
<feature type="transmembrane region" description="Helical" evidence="1">
    <location>
        <begin position="78"/>
        <end position="98"/>
    </location>
</feature>
<dbReference type="EnsemblMetazoa" id="tetur30g02439.1">
    <property type="protein sequence ID" value="tetur30g02439.1"/>
    <property type="gene ID" value="tetur30g02439"/>
</dbReference>
<feature type="transmembrane region" description="Helical" evidence="1">
    <location>
        <begin position="358"/>
        <end position="381"/>
    </location>
</feature>
<dbReference type="Proteomes" id="UP000015104">
    <property type="component" value="Unassembled WGS sequence"/>
</dbReference>
<reference evidence="2" key="2">
    <citation type="submission" date="2015-06" db="UniProtKB">
        <authorList>
            <consortium name="EnsemblMetazoa"/>
        </authorList>
    </citation>
    <scope>IDENTIFICATION</scope>
</reference>
<dbReference type="EMBL" id="CAEY01000867">
    <property type="status" value="NOT_ANNOTATED_CDS"/>
    <property type="molecule type" value="Genomic_DNA"/>
</dbReference>
<keyword evidence="3" id="KW-1185">Reference proteome</keyword>
<evidence type="ECO:0000313" key="2">
    <source>
        <dbReference type="EnsemblMetazoa" id="tetur30g02439.1"/>
    </source>
</evidence>
<sequence length="384" mass="44307">MVKMIQNSLTNYLTKFSLLNLDYLTAPSPKYYTFIRSFSILNLIVLNTKFIIFITVKLDHKTALNLGDYAIKWSKPHHFLLFVDILWLTCGLSTIYLLQRTNVWPKKQFWFKYLSILDADISDWTYGNKAFIINLFFCVLKSNLFLGAAFTWCLYIPVLSEVESIKQFFFISLNSFNGAITGYSCTALCVNLSFIFAFYSLSTGLKYDNLASRLKSQAAAPSDSKITNIINRELIQLLIENHKANYFWTQLNSIVFLCTFFALIPILFLIFFVPLTNFIKFSMIVLGALNFLCGQSITFLSGSFAKTKFDRCFKQLNRVLISRDDFNFNNRIQLICSADYLINRHLFYIFGGFEFSQISYLLVILEITSLLLLLIANAGLVDRH</sequence>
<keyword evidence="1" id="KW-0472">Membrane</keyword>
<keyword evidence="1" id="KW-0812">Transmembrane</keyword>
<feature type="transmembrane region" description="Helical" evidence="1">
    <location>
        <begin position="131"/>
        <end position="158"/>
    </location>
</feature>
<keyword evidence="1" id="KW-1133">Transmembrane helix</keyword>
<feature type="transmembrane region" description="Helical" evidence="1">
    <location>
        <begin position="40"/>
        <end position="58"/>
    </location>
</feature>
<feature type="transmembrane region" description="Helical" evidence="1">
    <location>
        <begin position="254"/>
        <end position="275"/>
    </location>
</feature>